<keyword evidence="7" id="KW-1185">Reference proteome</keyword>
<evidence type="ECO:0000256" key="2">
    <source>
        <dbReference type="ARBA" id="ARBA00023125"/>
    </source>
</evidence>
<dbReference type="PRINTS" id="PR00455">
    <property type="entry name" value="HTHTETR"/>
</dbReference>
<name>A0A7Z0D2M8_9MICO</name>
<evidence type="ECO:0000256" key="1">
    <source>
        <dbReference type="ARBA" id="ARBA00023015"/>
    </source>
</evidence>
<dbReference type="InterPro" id="IPR009057">
    <property type="entry name" value="Homeodomain-like_sf"/>
</dbReference>
<dbReference type="GO" id="GO:0003700">
    <property type="term" value="F:DNA-binding transcription factor activity"/>
    <property type="evidence" value="ECO:0007669"/>
    <property type="project" value="TreeGrafter"/>
</dbReference>
<dbReference type="AlphaFoldDB" id="A0A7Z0D2M8"/>
<dbReference type="Pfam" id="PF00440">
    <property type="entry name" value="TetR_N"/>
    <property type="match status" value="1"/>
</dbReference>
<reference evidence="6 7" key="1">
    <citation type="submission" date="2020-07" db="EMBL/GenBank/DDBJ databases">
        <title>Sequencing the genomes of 1000 actinobacteria strains.</title>
        <authorList>
            <person name="Klenk H.-P."/>
        </authorList>
    </citation>
    <scope>NUCLEOTIDE SEQUENCE [LARGE SCALE GENOMIC DNA]</scope>
    <source>
        <strain evidence="6 7">DSM 26341</strain>
    </source>
</reference>
<protein>
    <submittedName>
        <fullName evidence="6">AcrR family transcriptional regulator</fullName>
    </submittedName>
</protein>
<evidence type="ECO:0000313" key="6">
    <source>
        <dbReference type="EMBL" id="NYI67735.1"/>
    </source>
</evidence>
<dbReference type="Pfam" id="PF17937">
    <property type="entry name" value="TetR_C_28"/>
    <property type="match status" value="1"/>
</dbReference>
<dbReference type="PROSITE" id="PS50977">
    <property type="entry name" value="HTH_TETR_2"/>
    <property type="match status" value="1"/>
</dbReference>
<dbReference type="InterPro" id="IPR041479">
    <property type="entry name" value="TetR_CgmR_C"/>
</dbReference>
<evidence type="ECO:0000259" key="5">
    <source>
        <dbReference type="PROSITE" id="PS50977"/>
    </source>
</evidence>
<sequence length="193" mass="20750">MDAVSDRARQSRNSERTRAAVLSAAVRAFAEKGTGVSLASIAKDGGVSKGGLLHHFPTREALIVALVDDANRRFRAAVQSHLDLSENQPGKMLRAYVRALCSGAEETVEYFTSAPSWVGVYDIPEVADLSRADERWWAEQFAIDGLPADRIFVVRRAAEGLAAAMAYGGQPADEVAVQRELLLSLTLGGHLSA</sequence>
<dbReference type="PANTHER" id="PTHR30055">
    <property type="entry name" value="HTH-TYPE TRANSCRIPTIONAL REGULATOR RUTR"/>
    <property type="match status" value="1"/>
</dbReference>
<comment type="caution">
    <text evidence="6">The sequence shown here is derived from an EMBL/GenBank/DDBJ whole genome shotgun (WGS) entry which is preliminary data.</text>
</comment>
<dbReference type="EMBL" id="JACBZP010000001">
    <property type="protein sequence ID" value="NYI67735.1"/>
    <property type="molecule type" value="Genomic_DNA"/>
</dbReference>
<organism evidence="6 7">
    <name type="scientific">Spelaeicoccus albus</name>
    <dbReference type="NCBI Taxonomy" id="1280376"/>
    <lineage>
        <taxon>Bacteria</taxon>
        <taxon>Bacillati</taxon>
        <taxon>Actinomycetota</taxon>
        <taxon>Actinomycetes</taxon>
        <taxon>Micrococcales</taxon>
        <taxon>Brevibacteriaceae</taxon>
        <taxon>Spelaeicoccus</taxon>
    </lineage>
</organism>
<dbReference type="RefSeq" id="WP_179427912.1">
    <property type="nucleotide sequence ID" value="NZ_JACBZP010000001.1"/>
</dbReference>
<evidence type="ECO:0000313" key="7">
    <source>
        <dbReference type="Proteomes" id="UP000539111"/>
    </source>
</evidence>
<proteinExistence type="predicted"/>
<dbReference type="InterPro" id="IPR050109">
    <property type="entry name" value="HTH-type_TetR-like_transc_reg"/>
</dbReference>
<evidence type="ECO:0000256" key="4">
    <source>
        <dbReference type="PROSITE-ProRule" id="PRU00335"/>
    </source>
</evidence>
<dbReference type="Gene3D" id="1.10.357.10">
    <property type="entry name" value="Tetracycline Repressor, domain 2"/>
    <property type="match status" value="1"/>
</dbReference>
<dbReference type="Proteomes" id="UP000539111">
    <property type="component" value="Unassembled WGS sequence"/>
</dbReference>
<dbReference type="PANTHER" id="PTHR30055:SF234">
    <property type="entry name" value="HTH-TYPE TRANSCRIPTIONAL REGULATOR BETI"/>
    <property type="match status" value="1"/>
</dbReference>
<evidence type="ECO:0000256" key="3">
    <source>
        <dbReference type="ARBA" id="ARBA00023163"/>
    </source>
</evidence>
<keyword evidence="1" id="KW-0805">Transcription regulation</keyword>
<keyword evidence="3" id="KW-0804">Transcription</keyword>
<feature type="domain" description="HTH tetR-type" evidence="5">
    <location>
        <begin position="15"/>
        <end position="74"/>
    </location>
</feature>
<accession>A0A7Z0D2M8</accession>
<dbReference type="SUPFAM" id="SSF46689">
    <property type="entry name" value="Homeodomain-like"/>
    <property type="match status" value="1"/>
</dbReference>
<gene>
    <name evidence="6" type="ORF">BJY26_002041</name>
</gene>
<dbReference type="GO" id="GO:0000976">
    <property type="term" value="F:transcription cis-regulatory region binding"/>
    <property type="evidence" value="ECO:0007669"/>
    <property type="project" value="TreeGrafter"/>
</dbReference>
<feature type="DNA-binding region" description="H-T-H motif" evidence="4">
    <location>
        <begin position="37"/>
        <end position="56"/>
    </location>
</feature>
<dbReference type="InterPro" id="IPR001647">
    <property type="entry name" value="HTH_TetR"/>
</dbReference>
<keyword evidence="2 4" id="KW-0238">DNA-binding</keyword>